<gene>
    <name evidence="1" type="ORF">S01H1_64121</name>
</gene>
<evidence type="ECO:0000313" key="1">
    <source>
        <dbReference type="EMBL" id="GAG40616.1"/>
    </source>
</evidence>
<organism evidence="1">
    <name type="scientific">marine sediment metagenome</name>
    <dbReference type="NCBI Taxonomy" id="412755"/>
    <lineage>
        <taxon>unclassified sequences</taxon>
        <taxon>metagenomes</taxon>
        <taxon>ecological metagenomes</taxon>
    </lineage>
</organism>
<feature type="non-terminal residue" evidence="1">
    <location>
        <position position="1"/>
    </location>
</feature>
<dbReference type="AlphaFoldDB" id="X0YVI3"/>
<comment type="caution">
    <text evidence="1">The sequence shown here is derived from an EMBL/GenBank/DDBJ whole genome shotgun (WGS) entry which is preliminary data.</text>
</comment>
<protein>
    <submittedName>
        <fullName evidence="1">Uncharacterized protein</fullName>
    </submittedName>
</protein>
<dbReference type="Gene3D" id="3.40.50.1460">
    <property type="match status" value="1"/>
</dbReference>
<dbReference type="EMBL" id="BARS01042249">
    <property type="protein sequence ID" value="GAG40616.1"/>
    <property type="molecule type" value="Genomic_DNA"/>
</dbReference>
<accession>X0YVI3</accession>
<name>X0YVI3_9ZZZZ</name>
<sequence length="251" mass="28567">LDIQWNVNSLPDGDYIIYAQSENPEDTKGPIDIINVKLDRTVETSLSFNHDDHLKTDTYPFDPIAEIVSVSDGDILGNTDYTYEPKGSEAYLNNYYHWADVEYVEGILHIRGKSYDPQPYGNVTDIHVWIKNSDDQTIFSQWRNNTETYFEGEWTTGEQMLLGRGGGLYYMPDDFEKEILWTSNGNWRDQPDVINALNEGCGFIFFSGHGSPGWWGNHLPGIPGNRHNGEAEGLLVFDFDGPPFLPMEKLS</sequence>
<feature type="non-terminal residue" evidence="1">
    <location>
        <position position="251"/>
    </location>
</feature>
<reference evidence="1" key="1">
    <citation type="journal article" date="2014" name="Front. Microbiol.">
        <title>High frequency of phylogenetically diverse reductive dehalogenase-homologous genes in deep subseafloor sedimentary metagenomes.</title>
        <authorList>
            <person name="Kawai M."/>
            <person name="Futagami T."/>
            <person name="Toyoda A."/>
            <person name="Takaki Y."/>
            <person name="Nishi S."/>
            <person name="Hori S."/>
            <person name="Arai W."/>
            <person name="Tsubouchi T."/>
            <person name="Morono Y."/>
            <person name="Uchiyama I."/>
            <person name="Ito T."/>
            <person name="Fujiyama A."/>
            <person name="Inagaki F."/>
            <person name="Takami H."/>
        </authorList>
    </citation>
    <scope>NUCLEOTIDE SEQUENCE</scope>
    <source>
        <strain evidence="1">Expedition CK06-06</strain>
    </source>
</reference>
<proteinExistence type="predicted"/>